<proteinExistence type="predicted"/>
<dbReference type="AlphaFoldDB" id="A0A9P5NG00"/>
<organism evidence="2 3">
    <name type="scientific">Gymnopilus junonius</name>
    <name type="common">Spectacular rustgill mushroom</name>
    <name type="synonym">Gymnopilus spectabilis subsp. junonius</name>
    <dbReference type="NCBI Taxonomy" id="109634"/>
    <lineage>
        <taxon>Eukaryota</taxon>
        <taxon>Fungi</taxon>
        <taxon>Dikarya</taxon>
        <taxon>Basidiomycota</taxon>
        <taxon>Agaricomycotina</taxon>
        <taxon>Agaricomycetes</taxon>
        <taxon>Agaricomycetidae</taxon>
        <taxon>Agaricales</taxon>
        <taxon>Agaricineae</taxon>
        <taxon>Hymenogastraceae</taxon>
        <taxon>Gymnopilus</taxon>
    </lineage>
</organism>
<keyword evidence="3" id="KW-1185">Reference proteome</keyword>
<evidence type="ECO:0000313" key="3">
    <source>
        <dbReference type="Proteomes" id="UP000724874"/>
    </source>
</evidence>
<dbReference type="Proteomes" id="UP000724874">
    <property type="component" value="Unassembled WGS sequence"/>
</dbReference>
<comment type="caution">
    <text evidence="2">The sequence shown here is derived from an EMBL/GenBank/DDBJ whole genome shotgun (WGS) entry which is preliminary data.</text>
</comment>
<feature type="region of interest" description="Disordered" evidence="1">
    <location>
        <begin position="1"/>
        <end position="23"/>
    </location>
</feature>
<reference evidence="2" key="1">
    <citation type="submission" date="2020-11" db="EMBL/GenBank/DDBJ databases">
        <authorList>
            <consortium name="DOE Joint Genome Institute"/>
            <person name="Ahrendt S."/>
            <person name="Riley R."/>
            <person name="Andreopoulos W."/>
            <person name="LaButti K."/>
            <person name="Pangilinan J."/>
            <person name="Ruiz-duenas F.J."/>
            <person name="Barrasa J.M."/>
            <person name="Sanchez-Garcia M."/>
            <person name="Camarero S."/>
            <person name="Miyauchi S."/>
            <person name="Serrano A."/>
            <person name="Linde D."/>
            <person name="Babiker R."/>
            <person name="Drula E."/>
            <person name="Ayuso-Fernandez I."/>
            <person name="Pacheco R."/>
            <person name="Padilla G."/>
            <person name="Ferreira P."/>
            <person name="Barriuso J."/>
            <person name="Kellner H."/>
            <person name="Castanera R."/>
            <person name="Alfaro M."/>
            <person name="Ramirez L."/>
            <person name="Pisabarro A.G."/>
            <person name="Kuo A."/>
            <person name="Tritt A."/>
            <person name="Lipzen A."/>
            <person name="He G."/>
            <person name="Yan M."/>
            <person name="Ng V."/>
            <person name="Cullen D."/>
            <person name="Martin F."/>
            <person name="Rosso M.-N."/>
            <person name="Henrissat B."/>
            <person name="Hibbett D."/>
            <person name="Martinez A.T."/>
            <person name="Grigoriev I.V."/>
        </authorList>
    </citation>
    <scope>NUCLEOTIDE SEQUENCE</scope>
    <source>
        <strain evidence="2">AH 44721</strain>
    </source>
</reference>
<accession>A0A9P5NG00</accession>
<name>A0A9P5NG00_GYMJU</name>
<sequence>MALTRLPIPNPDSSSSSSHAHGPMVHSLLRPSFLANPRFSQPITPDVLLLCCPITAVDARLQGLHPAPQTESMLIFNIKPAFPSMAALEAPSPTLLAATMFLLHLLKRLFTHSPPTFPPSTSSHRHRTRNVAAVSYTVAPPISRPFFLLLAERW</sequence>
<dbReference type="EMBL" id="JADNYJ010000084">
    <property type="protein sequence ID" value="KAF8888484.1"/>
    <property type="molecule type" value="Genomic_DNA"/>
</dbReference>
<evidence type="ECO:0000313" key="2">
    <source>
        <dbReference type="EMBL" id="KAF8888484.1"/>
    </source>
</evidence>
<evidence type="ECO:0000256" key="1">
    <source>
        <dbReference type="SAM" id="MobiDB-lite"/>
    </source>
</evidence>
<gene>
    <name evidence="2" type="ORF">CPB84DRAFT_1849601</name>
</gene>
<protein>
    <submittedName>
        <fullName evidence="2">Uncharacterized protein</fullName>
    </submittedName>
</protein>